<protein>
    <submittedName>
        <fullName evidence="2">Uncharacterized protein</fullName>
    </submittedName>
</protein>
<keyword evidence="3" id="KW-1185">Reference proteome</keyword>
<dbReference type="EMBL" id="KV425900">
    <property type="protein sequence ID" value="KZW00523.1"/>
    <property type="molecule type" value="Genomic_DNA"/>
</dbReference>
<accession>A0A165NBX7</accession>
<dbReference type="InParanoid" id="A0A165NBX7"/>
<dbReference type="Proteomes" id="UP000077266">
    <property type="component" value="Unassembled WGS sequence"/>
</dbReference>
<feature type="region of interest" description="Disordered" evidence="1">
    <location>
        <begin position="85"/>
        <end position="122"/>
    </location>
</feature>
<reference evidence="2 3" key="1">
    <citation type="journal article" date="2016" name="Mol. Biol. Evol.">
        <title>Comparative Genomics of Early-Diverging Mushroom-Forming Fungi Provides Insights into the Origins of Lignocellulose Decay Capabilities.</title>
        <authorList>
            <person name="Nagy L.G."/>
            <person name="Riley R."/>
            <person name="Tritt A."/>
            <person name="Adam C."/>
            <person name="Daum C."/>
            <person name="Floudas D."/>
            <person name="Sun H."/>
            <person name="Yadav J.S."/>
            <person name="Pangilinan J."/>
            <person name="Larsson K.H."/>
            <person name="Matsuura K."/>
            <person name="Barry K."/>
            <person name="Labutti K."/>
            <person name="Kuo R."/>
            <person name="Ohm R.A."/>
            <person name="Bhattacharya S.S."/>
            <person name="Shirouzu T."/>
            <person name="Yoshinaga Y."/>
            <person name="Martin F.M."/>
            <person name="Grigoriev I.V."/>
            <person name="Hibbett D.S."/>
        </authorList>
    </citation>
    <scope>NUCLEOTIDE SEQUENCE [LARGE SCALE GENOMIC DNA]</scope>
    <source>
        <strain evidence="2 3">HHB12029</strain>
    </source>
</reference>
<organism evidence="2 3">
    <name type="scientific">Exidia glandulosa HHB12029</name>
    <dbReference type="NCBI Taxonomy" id="1314781"/>
    <lineage>
        <taxon>Eukaryota</taxon>
        <taxon>Fungi</taxon>
        <taxon>Dikarya</taxon>
        <taxon>Basidiomycota</taxon>
        <taxon>Agaricomycotina</taxon>
        <taxon>Agaricomycetes</taxon>
        <taxon>Auriculariales</taxon>
        <taxon>Exidiaceae</taxon>
        <taxon>Exidia</taxon>
    </lineage>
</organism>
<evidence type="ECO:0000256" key="1">
    <source>
        <dbReference type="SAM" id="MobiDB-lite"/>
    </source>
</evidence>
<evidence type="ECO:0000313" key="2">
    <source>
        <dbReference type="EMBL" id="KZW00523.1"/>
    </source>
</evidence>
<proteinExistence type="predicted"/>
<sequence>MLTTRACGRLTCSDATQLALDSRMTSTNDSACAVLMQDACRSSGPRRCGVPLSDGVRLPCCVLMLRRTFAGWSWSGVCLDSYREDEGHSAPMNGKLKESNPAAQEPSEPDHNAHVQRSTSRPGWEAGAQCGWHVYSDTEACTHRSGAVVQV</sequence>
<evidence type="ECO:0000313" key="3">
    <source>
        <dbReference type="Proteomes" id="UP000077266"/>
    </source>
</evidence>
<name>A0A165NBX7_EXIGL</name>
<gene>
    <name evidence="2" type="ORF">EXIGLDRAFT_143741</name>
</gene>
<dbReference type="AlphaFoldDB" id="A0A165NBX7"/>